<gene>
    <name evidence="1" type="ORF">CDAR_579261</name>
</gene>
<proteinExistence type="predicted"/>
<name>A0AAV4SKL4_9ARAC</name>
<dbReference type="AlphaFoldDB" id="A0AAV4SKL4"/>
<accession>A0AAV4SKL4</accession>
<dbReference type="EMBL" id="BPLQ01008056">
    <property type="protein sequence ID" value="GIY34315.1"/>
    <property type="molecule type" value="Genomic_DNA"/>
</dbReference>
<sequence>MTYFLSYCPTKIVSGRSHIMSSPPQTRSKGYTLFAGSINQRRLSCLIIILRLQLADGPPLETPSLIFPSLREASSLLNSALPLYRLRTDDSISRDVSWPPKLNGKISGTIQQKEEKCSLYSQKYEKQEHLGTSSSTSFTRAMEPLRSIRPGSLEEIHLANADTLRRTEIILSMTVHCGMTMRKKHFPKDHKNVALGLLLANKISKIGLEQIMRQKLQAALHPSEEED</sequence>
<dbReference type="Proteomes" id="UP001054837">
    <property type="component" value="Unassembled WGS sequence"/>
</dbReference>
<evidence type="ECO:0000313" key="2">
    <source>
        <dbReference type="Proteomes" id="UP001054837"/>
    </source>
</evidence>
<keyword evidence="2" id="KW-1185">Reference proteome</keyword>
<evidence type="ECO:0000313" key="1">
    <source>
        <dbReference type="EMBL" id="GIY34315.1"/>
    </source>
</evidence>
<reference evidence="1 2" key="1">
    <citation type="submission" date="2021-06" db="EMBL/GenBank/DDBJ databases">
        <title>Caerostris darwini draft genome.</title>
        <authorList>
            <person name="Kono N."/>
            <person name="Arakawa K."/>
        </authorList>
    </citation>
    <scope>NUCLEOTIDE SEQUENCE [LARGE SCALE GENOMIC DNA]</scope>
</reference>
<protein>
    <submittedName>
        <fullName evidence="1">Uncharacterized protein</fullName>
    </submittedName>
</protein>
<organism evidence="1 2">
    <name type="scientific">Caerostris darwini</name>
    <dbReference type="NCBI Taxonomy" id="1538125"/>
    <lineage>
        <taxon>Eukaryota</taxon>
        <taxon>Metazoa</taxon>
        <taxon>Ecdysozoa</taxon>
        <taxon>Arthropoda</taxon>
        <taxon>Chelicerata</taxon>
        <taxon>Arachnida</taxon>
        <taxon>Araneae</taxon>
        <taxon>Araneomorphae</taxon>
        <taxon>Entelegynae</taxon>
        <taxon>Araneoidea</taxon>
        <taxon>Araneidae</taxon>
        <taxon>Caerostris</taxon>
    </lineage>
</organism>
<comment type="caution">
    <text evidence="1">The sequence shown here is derived from an EMBL/GenBank/DDBJ whole genome shotgun (WGS) entry which is preliminary data.</text>
</comment>